<evidence type="ECO:0000313" key="14">
    <source>
        <dbReference type="EMBL" id="CAE0057642.1"/>
    </source>
</evidence>
<keyword evidence="4" id="KW-0808">Transferase</keyword>
<dbReference type="GO" id="GO:0005524">
    <property type="term" value="F:ATP binding"/>
    <property type="evidence" value="ECO:0007669"/>
    <property type="project" value="UniProtKB-KW"/>
</dbReference>
<name>A0A7S3A0J5_9RHOD</name>
<dbReference type="Pfam" id="PF16575">
    <property type="entry name" value="CLP1_P"/>
    <property type="match status" value="1"/>
</dbReference>
<dbReference type="InterPro" id="IPR057570">
    <property type="entry name" value="NOL9_C"/>
</dbReference>
<dbReference type="EMBL" id="HBHW01033267">
    <property type="protein sequence ID" value="CAE0057642.1"/>
    <property type="molecule type" value="Transcribed_RNA"/>
</dbReference>
<keyword evidence="5" id="KW-0547">Nucleotide-binding</keyword>
<dbReference type="PANTHER" id="PTHR12755:SF3">
    <property type="entry name" value="POLYNUCLEOTIDE 5'-HYDROXYL-KINASE NOL9"/>
    <property type="match status" value="1"/>
</dbReference>
<evidence type="ECO:0000256" key="8">
    <source>
        <dbReference type="ARBA" id="ARBA00023242"/>
    </source>
</evidence>
<sequence length="554" mass="60781">MEKDYTMDSILRVQQDEKESGTSGAEDVIPPKGQKEASEHTIADADGLEKDERKGHDLISYVLETVDSATCIVQIPASRVVTLAGQCVIEILQGTIRICGVCLVASPKKYRVYSYPWTQYLVFIESLDSSAYSELRKGEDSHKMKSKKAQTFDGSVLSISTLRVRAPDRMTAIPNSIEAVPGLFLLKPQEDHGKGLPPYFEIWNEWEQLLRDVREAGKDARIMIVGSRGGGKSTLARCLGNYIVEQYGKALYLETDLGQPDKAPPGMLSLLKLCGVEYGSPMSPLDESSAVVVKSLFIGLTSPSGDPDAYSAASVALAREARVPAQGIPLVVNTHGWFKGMGLDFVTSIAKSVDPTIVVYMERNQNSVGSSEMPEKLVKSLRQDTCTVHRVTSARTAYPDRSGRHLREERIASYFGRESPTYCVPYKSVKTYFIDAEVPESQKFVALNGSLVALCQSDPAEPRPQIWPCSGLGIVRAVSPEDETLFICSPIPAHLLRSVDALVLSRFIQIPTATMQQYGGQMELPYQADDVISLMSATMQGRGGALKRKRLSEP</sequence>
<dbReference type="InterPro" id="IPR027417">
    <property type="entry name" value="P-loop_NTPase"/>
</dbReference>
<evidence type="ECO:0000256" key="5">
    <source>
        <dbReference type="ARBA" id="ARBA00022741"/>
    </source>
</evidence>
<protein>
    <recommendedName>
        <fullName evidence="9">Polynucleotide 5'-hydroxyl-kinase NOL9</fullName>
    </recommendedName>
</protein>
<accession>A0A7S3A0J5</accession>
<dbReference type="Gene3D" id="3.40.50.300">
    <property type="entry name" value="P-loop containing nucleotide triphosphate hydrolases"/>
    <property type="match status" value="1"/>
</dbReference>
<evidence type="ECO:0000256" key="3">
    <source>
        <dbReference type="ARBA" id="ARBA00022552"/>
    </source>
</evidence>
<feature type="domain" description="NOL9 N-terminal" evidence="12">
    <location>
        <begin position="65"/>
        <end position="135"/>
    </location>
</feature>
<dbReference type="Pfam" id="PF24419">
    <property type="entry name" value="Cupin_NOL9"/>
    <property type="match status" value="1"/>
</dbReference>
<dbReference type="GO" id="GO:0000448">
    <property type="term" value="P:cleavage in ITS2 between 5.8S rRNA and LSU-rRNA of tricistronic rRNA transcript (SSU-rRNA, 5.8S rRNA, LSU-rRNA)"/>
    <property type="evidence" value="ECO:0007669"/>
    <property type="project" value="TreeGrafter"/>
</dbReference>
<dbReference type="InterPro" id="IPR045116">
    <property type="entry name" value="Clp1/Grc3"/>
</dbReference>
<reference evidence="14" key="1">
    <citation type="submission" date="2021-01" db="EMBL/GenBank/DDBJ databases">
        <authorList>
            <person name="Corre E."/>
            <person name="Pelletier E."/>
            <person name="Niang G."/>
            <person name="Scheremetjew M."/>
            <person name="Finn R."/>
            <person name="Kale V."/>
            <person name="Holt S."/>
            <person name="Cochrane G."/>
            <person name="Meng A."/>
            <person name="Brown T."/>
            <person name="Cohen L."/>
        </authorList>
    </citation>
    <scope>NUCLEOTIDE SEQUENCE</scope>
    <source>
        <strain evidence="14">CCMP 769</strain>
    </source>
</reference>
<dbReference type="GO" id="GO:0051731">
    <property type="term" value="F:polynucleotide 5'-hydroxyl-kinase activity"/>
    <property type="evidence" value="ECO:0007669"/>
    <property type="project" value="InterPro"/>
</dbReference>
<keyword evidence="8" id="KW-0539">Nucleus</keyword>
<dbReference type="InterPro" id="IPR032319">
    <property type="entry name" value="CLP1_P"/>
</dbReference>
<evidence type="ECO:0000256" key="7">
    <source>
        <dbReference type="ARBA" id="ARBA00022840"/>
    </source>
</evidence>
<gene>
    <name evidence="14" type="ORF">RMAR00112_LOCUS25696</name>
</gene>
<evidence type="ECO:0000259" key="12">
    <source>
        <dbReference type="Pfam" id="PF24419"/>
    </source>
</evidence>
<evidence type="ECO:0000256" key="10">
    <source>
        <dbReference type="SAM" id="MobiDB-lite"/>
    </source>
</evidence>
<keyword evidence="6" id="KW-0418">Kinase</keyword>
<evidence type="ECO:0000256" key="2">
    <source>
        <dbReference type="ARBA" id="ARBA00011003"/>
    </source>
</evidence>
<dbReference type="SUPFAM" id="SSF52540">
    <property type="entry name" value="P-loop containing nucleoside triphosphate hydrolases"/>
    <property type="match status" value="1"/>
</dbReference>
<feature type="compositionally biased region" description="Basic and acidic residues" evidence="10">
    <location>
        <begin position="33"/>
        <end position="49"/>
    </location>
</feature>
<feature type="domain" description="Clp1 P-loop" evidence="11">
    <location>
        <begin position="226"/>
        <end position="415"/>
    </location>
</feature>
<keyword evidence="7" id="KW-0067">ATP-binding</keyword>
<evidence type="ECO:0000259" key="13">
    <source>
        <dbReference type="Pfam" id="PF25467"/>
    </source>
</evidence>
<dbReference type="InterPro" id="IPR057573">
    <property type="entry name" value="NOL9_N"/>
</dbReference>
<evidence type="ECO:0000259" key="11">
    <source>
        <dbReference type="Pfam" id="PF16575"/>
    </source>
</evidence>
<keyword evidence="3" id="KW-0698">rRNA processing</keyword>
<feature type="domain" description="NOL9 C-terminal" evidence="13">
    <location>
        <begin position="420"/>
        <end position="505"/>
    </location>
</feature>
<evidence type="ECO:0000256" key="1">
    <source>
        <dbReference type="ARBA" id="ARBA00004604"/>
    </source>
</evidence>
<evidence type="ECO:0000256" key="9">
    <source>
        <dbReference type="ARBA" id="ARBA00071212"/>
    </source>
</evidence>
<feature type="region of interest" description="Disordered" evidence="10">
    <location>
        <begin position="1"/>
        <end position="49"/>
    </location>
</feature>
<comment type="subcellular location">
    <subcellularLocation>
        <location evidence="1">Nucleus</location>
        <location evidence="1">Nucleolus</location>
    </subcellularLocation>
</comment>
<dbReference type="PANTHER" id="PTHR12755">
    <property type="entry name" value="CLEAVAGE/POLYADENYLATION FACTOR IA SUBUNIT CLP1P"/>
    <property type="match status" value="1"/>
</dbReference>
<comment type="similarity">
    <text evidence="2">Belongs to the Clp1 family. NOL9/GRC3 subfamily.</text>
</comment>
<evidence type="ECO:0000256" key="4">
    <source>
        <dbReference type="ARBA" id="ARBA00022679"/>
    </source>
</evidence>
<dbReference type="GO" id="GO:0005730">
    <property type="term" value="C:nucleolus"/>
    <property type="evidence" value="ECO:0007669"/>
    <property type="project" value="UniProtKB-SubCell"/>
</dbReference>
<dbReference type="AlphaFoldDB" id="A0A7S3A0J5"/>
<organism evidence="14">
    <name type="scientific">Rhodosorus marinus</name>
    <dbReference type="NCBI Taxonomy" id="101924"/>
    <lineage>
        <taxon>Eukaryota</taxon>
        <taxon>Rhodophyta</taxon>
        <taxon>Stylonematophyceae</taxon>
        <taxon>Stylonematales</taxon>
        <taxon>Stylonemataceae</taxon>
        <taxon>Rhodosorus</taxon>
    </lineage>
</organism>
<dbReference type="Pfam" id="PF25467">
    <property type="entry name" value="NOL9_C"/>
    <property type="match status" value="1"/>
</dbReference>
<proteinExistence type="inferred from homology"/>
<evidence type="ECO:0000256" key="6">
    <source>
        <dbReference type="ARBA" id="ARBA00022777"/>
    </source>
</evidence>